<dbReference type="Proteomes" id="UP000085678">
    <property type="component" value="Unplaced"/>
</dbReference>
<dbReference type="SMART" id="SM00194">
    <property type="entry name" value="PTPc"/>
    <property type="match status" value="1"/>
</dbReference>
<gene>
    <name evidence="4" type="primary">LOC106170796</name>
</gene>
<name>A0A1S3J7N7_LINAN</name>
<proteinExistence type="predicted"/>
<dbReference type="PANTHER" id="PTHR19134:SF449">
    <property type="entry name" value="TYROSINE-PROTEIN PHOSPHATASE 1"/>
    <property type="match status" value="1"/>
</dbReference>
<dbReference type="InParanoid" id="A0A1S3J7N7"/>
<dbReference type="PROSITE" id="PS50055">
    <property type="entry name" value="TYR_PHOSPHATASE_PTP"/>
    <property type="match status" value="1"/>
</dbReference>
<dbReference type="OrthoDB" id="6407541at2759"/>
<dbReference type="GeneID" id="106170796"/>
<dbReference type="KEGG" id="lak:106170796"/>
<dbReference type="InterPro" id="IPR029021">
    <property type="entry name" value="Prot-tyrosine_phosphatase-like"/>
</dbReference>
<evidence type="ECO:0000313" key="3">
    <source>
        <dbReference type="Proteomes" id="UP000085678"/>
    </source>
</evidence>
<reference evidence="4" key="1">
    <citation type="submission" date="2025-08" db="UniProtKB">
        <authorList>
            <consortium name="RefSeq"/>
        </authorList>
    </citation>
    <scope>IDENTIFICATION</scope>
    <source>
        <tissue evidence="4">Gonads</tissue>
    </source>
</reference>
<organism evidence="3 4">
    <name type="scientific">Lingula anatina</name>
    <name type="common">Brachiopod</name>
    <name type="synonym">Lingula unguis</name>
    <dbReference type="NCBI Taxonomy" id="7574"/>
    <lineage>
        <taxon>Eukaryota</taxon>
        <taxon>Metazoa</taxon>
        <taxon>Spiralia</taxon>
        <taxon>Lophotrochozoa</taxon>
        <taxon>Brachiopoda</taxon>
        <taxon>Linguliformea</taxon>
        <taxon>Lingulata</taxon>
        <taxon>Lingulida</taxon>
        <taxon>Linguloidea</taxon>
        <taxon>Lingulidae</taxon>
        <taxon>Lingula</taxon>
    </lineage>
</organism>
<feature type="domain" description="Tyrosine specific protein phosphatases" evidence="2">
    <location>
        <begin position="90"/>
        <end position="165"/>
    </location>
</feature>
<dbReference type="AlphaFoldDB" id="A0A1S3J7N7"/>
<feature type="domain" description="Tyrosine-protein phosphatase" evidence="1">
    <location>
        <begin position="1"/>
        <end position="174"/>
    </location>
</feature>
<sequence>MYDQHCVTIVMLNESSDDSKTSGVYWPTEKVTSYGPFNVEVISTRQRGESITVRELKLVNSKDHSGSARKVCQFQFHDWMTSKPVPPSPRAFLELFDAVHQWQKKSGDTPISVHCMNGAHQSGLFCAVARILDKLKVEQEVDVFHTVKAVRQNRPQLINSKEQYVFCYDVVEEYVRKFDTYVNLQM</sequence>
<keyword evidence="3" id="KW-1185">Reference proteome</keyword>
<evidence type="ECO:0000259" key="1">
    <source>
        <dbReference type="PROSITE" id="PS50055"/>
    </source>
</evidence>
<dbReference type="FunFam" id="3.90.190.10:FF:000270">
    <property type="entry name" value="Protein-tyrosine-phosphatase"/>
    <property type="match status" value="1"/>
</dbReference>
<dbReference type="InterPro" id="IPR050348">
    <property type="entry name" value="Protein-Tyr_Phosphatase"/>
</dbReference>
<dbReference type="InterPro" id="IPR000242">
    <property type="entry name" value="PTP_cat"/>
</dbReference>
<accession>A0A1S3J7N7</accession>
<dbReference type="STRING" id="7574.A0A1S3J7N7"/>
<dbReference type="Gene3D" id="3.90.190.10">
    <property type="entry name" value="Protein tyrosine phosphatase superfamily"/>
    <property type="match status" value="1"/>
</dbReference>
<dbReference type="PRINTS" id="PR00700">
    <property type="entry name" value="PRTYPHPHTASE"/>
</dbReference>
<keyword evidence="4" id="KW-0675">Receptor</keyword>
<dbReference type="InterPro" id="IPR000387">
    <property type="entry name" value="Tyr_Pase_dom"/>
</dbReference>
<dbReference type="SMART" id="SM00404">
    <property type="entry name" value="PTPc_motif"/>
    <property type="match status" value="1"/>
</dbReference>
<dbReference type="SUPFAM" id="SSF52799">
    <property type="entry name" value="(Phosphotyrosine protein) phosphatases II"/>
    <property type="match status" value="1"/>
</dbReference>
<protein>
    <submittedName>
        <fullName evidence="4">Receptor-type tyrosine-protein phosphatase alpha</fullName>
    </submittedName>
</protein>
<dbReference type="RefSeq" id="XP_013406246.1">
    <property type="nucleotide sequence ID" value="XM_013550792.1"/>
</dbReference>
<dbReference type="GO" id="GO:0004725">
    <property type="term" value="F:protein tyrosine phosphatase activity"/>
    <property type="evidence" value="ECO:0007669"/>
    <property type="project" value="InterPro"/>
</dbReference>
<dbReference type="PANTHER" id="PTHR19134">
    <property type="entry name" value="RECEPTOR-TYPE TYROSINE-PROTEIN PHOSPHATASE"/>
    <property type="match status" value="1"/>
</dbReference>
<evidence type="ECO:0000313" key="4">
    <source>
        <dbReference type="RefSeq" id="XP_013406246.1"/>
    </source>
</evidence>
<dbReference type="PROSITE" id="PS50056">
    <property type="entry name" value="TYR_PHOSPHATASE_2"/>
    <property type="match status" value="1"/>
</dbReference>
<evidence type="ECO:0000259" key="2">
    <source>
        <dbReference type="PROSITE" id="PS50056"/>
    </source>
</evidence>
<dbReference type="InterPro" id="IPR003595">
    <property type="entry name" value="Tyr_Pase_cat"/>
</dbReference>
<dbReference type="Pfam" id="PF00102">
    <property type="entry name" value="Y_phosphatase"/>
    <property type="match status" value="1"/>
</dbReference>